<keyword evidence="1" id="KW-0472">Membrane</keyword>
<dbReference type="Proteomes" id="UP000633219">
    <property type="component" value="Unassembled WGS sequence"/>
</dbReference>
<keyword evidence="1" id="KW-1133">Transmembrane helix</keyword>
<evidence type="ECO:0000313" key="2">
    <source>
        <dbReference type="EMBL" id="MBL0373111.1"/>
    </source>
</evidence>
<protein>
    <submittedName>
        <fullName evidence="2">DUF3137 domain-containing protein</fullName>
    </submittedName>
</protein>
<dbReference type="InterPro" id="IPR021484">
    <property type="entry name" value="DUF3137"/>
</dbReference>
<dbReference type="Pfam" id="PF11335">
    <property type="entry name" value="DUF3137"/>
    <property type="match status" value="1"/>
</dbReference>
<keyword evidence="3" id="KW-1185">Reference proteome</keyword>
<sequence length="328" mass="36722">MASLDDPQNLMPDAARQAKIKAAIDEYNLERPGILKSCYTVAGLCMAGYVAVAGLLVIGAFNLDEKHKLLGIVGGLLIFGGIKLWEFLMRPIKDHQLTLRYRLFPEIFGFIDGVSYSHGHAPGFIDEINAMKMVRFSSTENDDVITGTHDELYFELVEAKLVLGSGKHKETVFQGLIFHFRLDTPFPGLLFAAKRGNWLQEWVRETFGSSGDMIASGNWEVDETHEFHTDNYSVARPLVEGPLASALVYLKREWSDGEARIALRNDECYLLLPSKQDYFALPDIHTDVAYADVTPMIREMAVLLAVAHLMKKVSLAEEERAEMAPPSR</sequence>
<evidence type="ECO:0000256" key="1">
    <source>
        <dbReference type="SAM" id="Phobius"/>
    </source>
</evidence>
<proteinExistence type="predicted"/>
<feature type="transmembrane region" description="Helical" evidence="1">
    <location>
        <begin position="69"/>
        <end position="88"/>
    </location>
</feature>
<dbReference type="AlphaFoldDB" id="A0A936YU16"/>
<keyword evidence="1" id="KW-0812">Transmembrane</keyword>
<gene>
    <name evidence="2" type="ORF">JJB09_13835</name>
</gene>
<name>A0A936YU16_9HYPH</name>
<organism evidence="2 3">
    <name type="scientific">Rhizobium setariae</name>
    <dbReference type="NCBI Taxonomy" id="2801340"/>
    <lineage>
        <taxon>Bacteria</taxon>
        <taxon>Pseudomonadati</taxon>
        <taxon>Pseudomonadota</taxon>
        <taxon>Alphaproteobacteria</taxon>
        <taxon>Hyphomicrobiales</taxon>
        <taxon>Rhizobiaceae</taxon>
        <taxon>Rhizobium/Agrobacterium group</taxon>
        <taxon>Rhizobium</taxon>
    </lineage>
</organism>
<reference evidence="2" key="1">
    <citation type="submission" date="2021-01" db="EMBL/GenBank/DDBJ databases">
        <title>Rhizobium sp. strain KVB221 16S ribosomal RNA gene Genome sequencing and assembly.</title>
        <authorList>
            <person name="Kang M."/>
        </authorList>
    </citation>
    <scope>NUCLEOTIDE SEQUENCE</scope>
    <source>
        <strain evidence="2">KVB221</strain>
    </source>
</reference>
<dbReference type="EMBL" id="JAEQNC010000007">
    <property type="protein sequence ID" value="MBL0373111.1"/>
    <property type="molecule type" value="Genomic_DNA"/>
</dbReference>
<feature type="transmembrane region" description="Helical" evidence="1">
    <location>
        <begin position="38"/>
        <end position="63"/>
    </location>
</feature>
<evidence type="ECO:0000313" key="3">
    <source>
        <dbReference type="Proteomes" id="UP000633219"/>
    </source>
</evidence>
<accession>A0A936YU16</accession>
<comment type="caution">
    <text evidence="2">The sequence shown here is derived from an EMBL/GenBank/DDBJ whole genome shotgun (WGS) entry which is preliminary data.</text>
</comment>
<dbReference type="RefSeq" id="WP_201659044.1">
    <property type="nucleotide sequence ID" value="NZ_JAEQNC010000007.1"/>
</dbReference>